<dbReference type="PANTHER" id="PTHR12526">
    <property type="entry name" value="GLYCOSYLTRANSFERASE"/>
    <property type="match status" value="1"/>
</dbReference>
<sequence>MAKTIAIVLHDLPLGGSERIAVRLANRWAAAGRRVTLFCGTRDGPLAALIDPGVEVVACDPPIPRGRGSRRRLGKATADYVAAHRPDILFVPGNYHWPILPAIDALPADQRPGVVAQIGTPLYRHGRGRLAQIPYNLRTWRQLRRVDRAISLSDSMTHDADRVLGRRVTQRLPLPALDDADQAFARPAEGKVILAAGRLVKEKGFEVALRAFARVKDPEARLVIVGEGERRAALEALARDLGVADRVSFPGYARDIRPWLETARAFLLSSYYEGYAAVIVEALGAGRPVVSTDCTPAAGELLGSRLAGQVAPIGDVDALAACLDAELARHAPDPAALAALVADYRIGPIAEAYLRVFDAVAAKRGARGRIRPAAPVFAMPVARPAPATPATVRTAWRRSA</sequence>
<feature type="domain" description="Glycosyltransferase subfamily 4-like N-terminal" evidence="1">
    <location>
        <begin position="15"/>
        <end position="165"/>
    </location>
</feature>
<dbReference type="Gene3D" id="3.40.50.2000">
    <property type="entry name" value="Glycogen Phosphorylase B"/>
    <property type="match status" value="2"/>
</dbReference>
<dbReference type="CDD" id="cd03811">
    <property type="entry name" value="GT4_GT28_WabH-like"/>
    <property type="match status" value="1"/>
</dbReference>
<evidence type="ECO:0000259" key="1">
    <source>
        <dbReference type="Pfam" id="PF13439"/>
    </source>
</evidence>
<dbReference type="EMBL" id="CP096040">
    <property type="protein sequence ID" value="USQ96664.1"/>
    <property type="molecule type" value="Genomic_DNA"/>
</dbReference>
<proteinExistence type="predicted"/>
<evidence type="ECO:0000313" key="3">
    <source>
        <dbReference type="Proteomes" id="UP001057520"/>
    </source>
</evidence>
<accession>A0ABY4ZVL0</accession>
<reference evidence="2 3" key="1">
    <citation type="submission" date="2022-04" db="EMBL/GenBank/DDBJ databases">
        <title>Genome sequence of soybean root-associated Caulobacter segnis RL271.</title>
        <authorList>
            <person name="Longley R."/>
            <person name="Bonito G."/>
            <person name="Trigodet F."/>
            <person name="Crosson S."/>
            <person name="Fiebig A."/>
        </authorList>
    </citation>
    <scope>NUCLEOTIDE SEQUENCE [LARGE SCALE GENOMIC DNA]</scope>
    <source>
        <strain evidence="2 3">RL271</strain>
    </source>
</reference>
<organism evidence="2 3">
    <name type="scientific">Caulobacter segnis</name>
    <dbReference type="NCBI Taxonomy" id="88688"/>
    <lineage>
        <taxon>Bacteria</taxon>
        <taxon>Pseudomonadati</taxon>
        <taxon>Pseudomonadota</taxon>
        <taxon>Alphaproteobacteria</taxon>
        <taxon>Caulobacterales</taxon>
        <taxon>Caulobacteraceae</taxon>
        <taxon>Caulobacter</taxon>
    </lineage>
</organism>
<dbReference type="InterPro" id="IPR028098">
    <property type="entry name" value="Glyco_trans_4-like_N"/>
</dbReference>
<dbReference type="SUPFAM" id="SSF53756">
    <property type="entry name" value="UDP-Glycosyltransferase/glycogen phosphorylase"/>
    <property type="match status" value="1"/>
</dbReference>
<dbReference type="Pfam" id="PF13439">
    <property type="entry name" value="Glyco_transf_4"/>
    <property type="match status" value="1"/>
</dbReference>
<dbReference type="Proteomes" id="UP001057520">
    <property type="component" value="Chromosome"/>
</dbReference>
<protein>
    <submittedName>
        <fullName evidence="2">Glycosyltransferase</fullName>
    </submittedName>
</protein>
<gene>
    <name evidence="2" type="ORF">MZV50_03505</name>
</gene>
<evidence type="ECO:0000313" key="2">
    <source>
        <dbReference type="EMBL" id="USQ96664.1"/>
    </source>
</evidence>
<dbReference type="Pfam" id="PF13692">
    <property type="entry name" value="Glyco_trans_1_4"/>
    <property type="match status" value="1"/>
</dbReference>
<keyword evidence="3" id="KW-1185">Reference proteome</keyword>
<name>A0ABY4ZVL0_9CAUL</name>